<evidence type="ECO:0000256" key="1">
    <source>
        <dbReference type="SAM" id="MobiDB-lite"/>
    </source>
</evidence>
<dbReference type="OrthoDB" id="420169at2759"/>
<gene>
    <name evidence="2" type="ORF">O181_085139</name>
</gene>
<comment type="caution">
    <text evidence="2">The sequence shown here is derived from an EMBL/GenBank/DDBJ whole genome shotgun (WGS) entry which is preliminary data.</text>
</comment>
<evidence type="ECO:0000313" key="2">
    <source>
        <dbReference type="EMBL" id="MBW0545424.1"/>
    </source>
</evidence>
<dbReference type="EMBL" id="AVOT02050336">
    <property type="protein sequence ID" value="MBW0545424.1"/>
    <property type="molecule type" value="Genomic_DNA"/>
</dbReference>
<evidence type="ECO:0000313" key="3">
    <source>
        <dbReference type="Proteomes" id="UP000765509"/>
    </source>
</evidence>
<dbReference type="AlphaFoldDB" id="A0A9Q3IMV6"/>
<organism evidence="2 3">
    <name type="scientific">Austropuccinia psidii MF-1</name>
    <dbReference type="NCBI Taxonomy" id="1389203"/>
    <lineage>
        <taxon>Eukaryota</taxon>
        <taxon>Fungi</taxon>
        <taxon>Dikarya</taxon>
        <taxon>Basidiomycota</taxon>
        <taxon>Pucciniomycotina</taxon>
        <taxon>Pucciniomycetes</taxon>
        <taxon>Pucciniales</taxon>
        <taxon>Sphaerophragmiaceae</taxon>
        <taxon>Austropuccinia</taxon>
    </lineage>
</organism>
<accession>A0A9Q3IMV6</accession>
<dbReference type="Proteomes" id="UP000765509">
    <property type="component" value="Unassembled WGS sequence"/>
</dbReference>
<proteinExistence type="predicted"/>
<protein>
    <submittedName>
        <fullName evidence="2">Uncharacterized protein</fullName>
    </submittedName>
</protein>
<sequence>MAVQEYRGSITIIYKEGKSHTNADGLSRCPLDNVKSNPAYDPEVAAKIPIHLMGPESGTPDTEDTESEGTESPILGISSSELHNKLFSAVMKTYSKHKQCSILLQRLQQKYRSP</sequence>
<name>A0A9Q3IMV6_9BASI</name>
<feature type="region of interest" description="Disordered" evidence="1">
    <location>
        <begin position="52"/>
        <end position="75"/>
    </location>
</feature>
<reference evidence="2" key="1">
    <citation type="submission" date="2021-03" db="EMBL/GenBank/DDBJ databases">
        <title>Draft genome sequence of rust myrtle Austropuccinia psidii MF-1, a brazilian biotype.</title>
        <authorList>
            <person name="Quecine M.C."/>
            <person name="Pachon D.M.R."/>
            <person name="Bonatelli M.L."/>
            <person name="Correr F.H."/>
            <person name="Franceschini L.M."/>
            <person name="Leite T.F."/>
            <person name="Margarido G.R.A."/>
            <person name="Almeida C.A."/>
            <person name="Ferrarezi J.A."/>
            <person name="Labate C.A."/>
        </authorList>
    </citation>
    <scope>NUCLEOTIDE SEQUENCE</scope>
    <source>
        <strain evidence="2">MF-1</strain>
    </source>
</reference>
<keyword evidence="3" id="KW-1185">Reference proteome</keyword>